<organism evidence="1 2">
    <name type="scientific">Goodea atripinnis</name>
    <dbReference type="NCBI Taxonomy" id="208336"/>
    <lineage>
        <taxon>Eukaryota</taxon>
        <taxon>Metazoa</taxon>
        <taxon>Chordata</taxon>
        <taxon>Craniata</taxon>
        <taxon>Vertebrata</taxon>
        <taxon>Euteleostomi</taxon>
        <taxon>Actinopterygii</taxon>
        <taxon>Neopterygii</taxon>
        <taxon>Teleostei</taxon>
        <taxon>Neoteleostei</taxon>
        <taxon>Acanthomorphata</taxon>
        <taxon>Ovalentaria</taxon>
        <taxon>Atherinomorphae</taxon>
        <taxon>Cyprinodontiformes</taxon>
        <taxon>Goodeidae</taxon>
        <taxon>Goodea</taxon>
    </lineage>
</organism>
<evidence type="ECO:0000313" key="2">
    <source>
        <dbReference type="Proteomes" id="UP001476798"/>
    </source>
</evidence>
<evidence type="ECO:0000313" key="1">
    <source>
        <dbReference type="EMBL" id="MEQ2163458.1"/>
    </source>
</evidence>
<reference evidence="1 2" key="1">
    <citation type="submission" date="2021-06" db="EMBL/GenBank/DDBJ databases">
        <authorList>
            <person name="Palmer J.M."/>
        </authorList>
    </citation>
    <scope>NUCLEOTIDE SEQUENCE [LARGE SCALE GENOMIC DNA]</scope>
    <source>
        <strain evidence="1 2">GA_2019</strain>
        <tissue evidence="1">Muscle</tissue>
    </source>
</reference>
<accession>A0ABV0MWE7</accession>
<keyword evidence="2" id="KW-1185">Reference proteome</keyword>
<sequence length="103" mass="12026">MLPTLLWIFWDKKQSNMLVFLNLLQLQQFSTLKLLQGKSEGKWNLRIQEMLKLHVSQLSFMFAFMCPSRKLLLSLCVLQQHHLLSKPTNCSHQSFMFASGSVL</sequence>
<dbReference type="EMBL" id="JAHRIO010014771">
    <property type="protein sequence ID" value="MEQ2163458.1"/>
    <property type="molecule type" value="Genomic_DNA"/>
</dbReference>
<name>A0ABV0MWE7_9TELE</name>
<proteinExistence type="predicted"/>
<gene>
    <name evidence="1" type="ORF">GOODEAATRI_030359</name>
</gene>
<protein>
    <submittedName>
        <fullName evidence="1">Uncharacterized protein</fullName>
    </submittedName>
</protein>
<comment type="caution">
    <text evidence="1">The sequence shown here is derived from an EMBL/GenBank/DDBJ whole genome shotgun (WGS) entry which is preliminary data.</text>
</comment>
<dbReference type="Proteomes" id="UP001476798">
    <property type="component" value="Unassembled WGS sequence"/>
</dbReference>